<proteinExistence type="predicted"/>
<evidence type="ECO:0000256" key="1">
    <source>
        <dbReference type="SAM" id="MobiDB-lite"/>
    </source>
</evidence>
<reference evidence="2" key="1">
    <citation type="submission" date="2020-05" db="EMBL/GenBank/DDBJ databases">
        <authorList>
            <person name="Chiriac C."/>
            <person name="Salcher M."/>
            <person name="Ghai R."/>
            <person name="Kavagutti S V."/>
        </authorList>
    </citation>
    <scope>NUCLEOTIDE SEQUENCE</scope>
</reference>
<organism evidence="2">
    <name type="scientific">freshwater metagenome</name>
    <dbReference type="NCBI Taxonomy" id="449393"/>
    <lineage>
        <taxon>unclassified sequences</taxon>
        <taxon>metagenomes</taxon>
        <taxon>ecological metagenomes</taxon>
    </lineage>
</organism>
<dbReference type="AlphaFoldDB" id="A0A6J6E7G9"/>
<sequence length="89" mass="9873">MRDCVVKVSLAMYRSKRPGRSQGKDKRDQSQVTDATPNRLLPQGEHVVKSWASYALLAILRSAMKEATGKVPARISANIRGTLHRDRAA</sequence>
<name>A0A6J6E7G9_9ZZZZ</name>
<feature type="region of interest" description="Disordered" evidence="1">
    <location>
        <begin position="15"/>
        <end position="38"/>
    </location>
</feature>
<protein>
    <submittedName>
        <fullName evidence="2">Unannotated protein</fullName>
    </submittedName>
</protein>
<gene>
    <name evidence="2" type="ORF">UFOPK1650_00710</name>
</gene>
<evidence type="ECO:0000313" key="2">
    <source>
        <dbReference type="EMBL" id="CAB4571194.1"/>
    </source>
</evidence>
<accession>A0A6J6E7G9</accession>
<dbReference type="EMBL" id="CAEZTJ010000099">
    <property type="protein sequence ID" value="CAB4571194.1"/>
    <property type="molecule type" value="Genomic_DNA"/>
</dbReference>